<feature type="transmembrane region" description="Helical" evidence="2">
    <location>
        <begin position="219"/>
        <end position="239"/>
    </location>
</feature>
<dbReference type="AlphaFoldDB" id="A2DM82"/>
<dbReference type="VEuPathDB" id="TrichDB:TVAGG3_0983770"/>
<reference evidence="3" key="2">
    <citation type="journal article" date="2007" name="Science">
        <title>Draft genome sequence of the sexually transmitted pathogen Trichomonas vaginalis.</title>
        <authorList>
            <person name="Carlton J.M."/>
            <person name="Hirt R.P."/>
            <person name="Silva J.C."/>
            <person name="Delcher A.L."/>
            <person name="Schatz M."/>
            <person name="Zhao Q."/>
            <person name="Wortman J.R."/>
            <person name="Bidwell S.L."/>
            <person name="Alsmark U.C.M."/>
            <person name="Besteiro S."/>
            <person name="Sicheritz-Ponten T."/>
            <person name="Noel C.J."/>
            <person name="Dacks J.B."/>
            <person name="Foster P.G."/>
            <person name="Simillion C."/>
            <person name="Van de Peer Y."/>
            <person name="Miranda-Saavedra D."/>
            <person name="Barton G.J."/>
            <person name="Westrop G.D."/>
            <person name="Mueller S."/>
            <person name="Dessi D."/>
            <person name="Fiori P.L."/>
            <person name="Ren Q."/>
            <person name="Paulsen I."/>
            <person name="Zhang H."/>
            <person name="Bastida-Corcuera F.D."/>
            <person name="Simoes-Barbosa A."/>
            <person name="Brown M.T."/>
            <person name="Hayes R.D."/>
            <person name="Mukherjee M."/>
            <person name="Okumura C.Y."/>
            <person name="Schneider R."/>
            <person name="Smith A.J."/>
            <person name="Vanacova S."/>
            <person name="Villalvazo M."/>
            <person name="Haas B.J."/>
            <person name="Pertea M."/>
            <person name="Feldblyum T.V."/>
            <person name="Utterback T.R."/>
            <person name="Shu C.L."/>
            <person name="Osoegawa K."/>
            <person name="de Jong P.J."/>
            <person name="Hrdy I."/>
            <person name="Horvathova L."/>
            <person name="Zubacova Z."/>
            <person name="Dolezal P."/>
            <person name="Malik S.B."/>
            <person name="Logsdon J.M. Jr."/>
            <person name="Henze K."/>
            <person name="Gupta A."/>
            <person name="Wang C.C."/>
            <person name="Dunne R.L."/>
            <person name="Upcroft J.A."/>
            <person name="Upcroft P."/>
            <person name="White O."/>
            <person name="Salzberg S.L."/>
            <person name="Tang P."/>
            <person name="Chiu C.-H."/>
            <person name="Lee Y.-S."/>
            <person name="Embley T.M."/>
            <person name="Coombs G.H."/>
            <person name="Mottram J.C."/>
            <person name="Tachezy J."/>
            <person name="Fraser-Liggett C.M."/>
            <person name="Johnson P.J."/>
        </authorList>
    </citation>
    <scope>NUCLEOTIDE SEQUENCE [LARGE SCALE GENOMIC DNA]</scope>
    <source>
        <strain evidence="3">G3</strain>
    </source>
</reference>
<protein>
    <submittedName>
        <fullName evidence="3">Uncharacterized protein</fullName>
    </submittedName>
</protein>
<proteinExistence type="predicted"/>
<organism evidence="3 4">
    <name type="scientific">Trichomonas vaginalis (strain ATCC PRA-98 / G3)</name>
    <dbReference type="NCBI Taxonomy" id="412133"/>
    <lineage>
        <taxon>Eukaryota</taxon>
        <taxon>Metamonada</taxon>
        <taxon>Parabasalia</taxon>
        <taxon>Trichomonadida</taxon>
        <taxon>Trichomonadidae</taxon>
        <taxon>Trichomonas</taxon>
    </lineage>
</organism>
<name>A2DM82_TRIV3</name>
<dbReference type="EMBL" id="DS113218">
    <property type="protein sequence ID" value="EAY18502.1"/>
    <property type="molecule type" value="Genomic_DNA"/>
</dbReference>
<feature type="transmembrane region" description="Helical" evidence="2">
    <location>
        <begin position="322"/>
        <end position="342"/>
    </location>
</feature>
<dbReference type="SMR" id="A2DM82"/>
<feature type="transmembrane region" description="Helical" evidence="2">
    <location>
        <begin position="169"/>
        <end position="198"/>
    </location>
</feature>
<sequence length="376" mass="42713">MGKSKITKTPSTRVQYDEEETMNEEEREAFMKAMDKMTNQSMETIKKVLLIPFIYAIGIVLKLVPGLTRDLYQQPTYYEQSFTVFINSQTSDFHVIISPVIYVVMAFVILKCRGSLFFAVSISILAELSESSFSFASQNSVYAVTSIVVLGAFYVSQKVLYVNPYGLQWFGFYIVAATLSVIVLFVSMNYLGVVLGMYMSIFISSISRLGAVKGSKPKMVVEVMLLLFTSYIVFLPAAFMHRYLTTQNPESVNLVRPYVRNMQLYVKEWDRYPSVLEFGVFALAVSILFFGKYRYTSIVPLIQIFVAILGTYLIQVETPGEAAAYRFYIIKTLLMIASGIIFSAFKIPFIAQLLVGMALILQVVYRLADYFSRQFN</sequence>
<dbReference type="Proteomes" id="UP000001542">
    <property type="component" value="Unassembled WGS sequence"/>
</dbReference>
<feature type="transmembrane region" description="Helical" evidence="2">
    <location>
        <begin position="349"/>
        <end position="368"/>
    </location>
</feature>
<dbReference type="VEuPathDB" id="TrichDB:TVAG_083550"/>
<feature type="transmembrane region" description="Helical" evidence="2">
    <location>
        <begin position="140"/>
        <end position="157"/>
    </location>
</feature>
<dbReference type="OrthoDB" id="10672674at2759"/>
<keyword evidence="2" id="KW-1133">Transmembrane helix</keyword>
<evidence type="ECO:0000256" key="1">
    <source>
        <dbReference type="SAM" id="MobiDB-lite"/>
    </source>
</evidence>
<keyword evidence="2" id="KW-0812">Transmembrane</keyword>
<accession>A2DM82</accession>
<evidence type="ECO:0000256" key="2">
    <source>
        <dbReference type="SAM" id="Phobius"/>
    </source>
</evidence>
<keyword evidence="2" id="KW-0472">Membrane</keyword>
<reference evidence="3" key="1">
    <citation type="submission" date="2006-10" db="EMBL/GenBank/DDBJ databases">
        <authorList>
            <person name="Amadeo P."/>
            <person name="Zhao Q."/>
            <person name="Wortman J."/>
            <person name="Fraser-Liggett C."/>
            <person name="Carlton J."/>
        </authorList>
    </citation>
    <scope>NUCLEOTIDE SEQUENCE</scope>
    <source>
        <strain evidence="3">G3</strain>
    </source>
</reference>
<dbReference type="KEGG" id="tva:5464010"/>
<feature type="transmembrane region" description="Helical" evidence="2">
    <location>
        <begin position="100"/>
        <end position="128"/>
    </location>
</feature>
<feature type="region of interest" description="Disordered" evidence="1">
    <location>
        <begin position="1"/>
        <end position="20"/>
    </location>
</feature>
<evidence type="ECO:0000313" key="3">
    <source>
        <dbReference type="EMBL" id="EAY18502.1"/>
    </source>
</evidence>
<gene>
    <name evidence="3" type="ORF">TVAG_083550</name>
</gene>
<dbReference type="InParanoid" id="A2DM82"/>
<feature type="transmembrane region" description="Helical" evidence="2">
    <location>
        <begin position="298"/>
        <end position="316"/>
    </location>
</feature>
<evidence type="ECO:0000313" key="4">
    <source>
        <dbReference type="Proteomes" id="UP000001542"/>
    </source>
</evidence>
<dbReference type="RefSeq" id="XP_001579488.1">
    <property type="nucleotide sequence ID" value="XM_001579438.1"/>
</dbReference>
<feature type="transmembrane region" description="Helical" evidence="2">
    <location>
        <begin position="48"/>
        <end position="68"/>
    </location>
</feature>
<keyword evidence="4" id="KW-1185">Reference proteome</keyword>